<sequence length="151" mass="16263">MSNSKEGAHSNSTAHDERGTAAASHPRMSVENAKAALSNFTLSQRSKRPSTRNYLKEPGKVALEQREAIKKQFETTTASSGPGMTIITATRVATEMLQEMIIDLKDLLSALDKARGGTQFYTAGSALTEKIQIQKTIDAFFKDLTGGGNGQ</sequence>
<keyword evidence="3" id="KW-1185">Reference proteome</keyword>
<feature type="compositionally biased region" description="Polar residues" evidence="1">
    <location>
        <begin position="1"/>
        <end position="13"/>
    </location>
</feature>
<organism evidence="2 3">
    <name type="scientific">Paraburkholderia ribeironis</name>
    <dbReference type="NCBI Taxonomy" id="1247936"/>
    <lineage>
        <taxon>Bacteria</taxon>
        <taxon>Pseudomonadati</taxon>
        <taxon>Pseudomonadota</taxon>
        <taxon>Betaproteobacteria</taxon>
        <taxon>Burkholderiales</taxon>
        <taxon>Burkholderiaceae</taxon>
        <taxon>Paraburkholderia</taxon>
    </lineage>
</organism>
<proteinExistence type="predicted"/>
<evidence type="ECO:0000313" key="3">
    <source>
        <dbReference type="Proteomes" id="UP000187012"/>
    </source>
</evidence>
<accession>A0A1N7SPU6</accession>
<evidence type="ECO:0000313" key="2">
    <source>
        <dbReference type="EMBL" id="SIT49454.1"/>
    </source>
</evidence>
<protein>
    <submittedName>
        <fullName evidence="2">Uncharacterized protein</fullName>
    </submittedName>
</protein>
<reference evidence="2 3" key="1">
    <citation type="submission" date="2016-12" db="EMBL/GenBank/DDBJ databases">
        <authorList>
            <person name="Song W.-J."/>
            <person name="Kurnit D.M."/>
        </authorList>
    </citation>
    <scope>NUCLEOTIDE SEQUENCE [LARGE SCALE GENOMIC DNA]</scope>
    <source>
        <strain evidence="2 3">STM7296</strain>
    </source>
</reference>
<dbReference type="RefSeq" id="WP_143326028.1">
    <property type="nucleotide sequence ID" value="NZ_CYGX02000140.1"/>
</dbReference>
<dbReference type="Proteomes" id="UP000187012">
    <property type="component" value="Unassembled WGS sequence"/>
</dbReference>
<evidence type="ECO:0000256" key="1">
    <source>
        <dbReference type="SAM" id="MobiDB-lite"/>
    </source>
</evidence>
<dbReference type="AlphaFoldDB" id="A0A1N7SPU6"/>
<gene>
    <name evidence="2" type="ORF">BN2475_1400002</name>
</gene>
<feature type="region of interest" description="Disordered" evidence="1">
    <location>
        <begin position="1"/>
        <end position="59"/>
    </location>
</feature>
<dbReference type="EMBL" id="CYGX02000140">
    <property type="protein sequence ID" value="SIT49454.1"/>
    <property type="molecule type" value="Genomic_DNA"/>
</dbReference>
<name>A0A1N7SPU6_9BURK</name>